<keyword evidence="10" id="KW-1185">Reference proteome</keyword>
<dbReference type="InterPro" id="IPR000771">
    <property type="entry name" value="FBA_II"/>
</dbReference>
<dbReference type="PANTHER" id="PTHR30304:SF0">
    <property type="entry name" value="D-TAGATOSE-1,6-BISPHOSPHATE ALDOLASE SUBUNIT GATY-RELATED"/>
    <property type="match status" value="1"/>
</dbReference>
<evidence type="ECO:0000259" key="8">
    <source>
        <dbReference type="Pfam" id="PF17042"/>
    </source>
</evidence>
<dbReference type="Gene3D" id="3.40.980.20">
    <property type="entry name" value="Four-carbon acid sugar kinase, nucleotide binding domain"/>
    <property type="match status" value="1"/>
</dbReference>
<comment type="similarity">
    <text evidence="1">Belongs to the four-carbon acid sugar kinase family.</text>
</comment>
<dbReference type="Pfam" id="PF07005">
    <property type="entry name" value="SBD_N"/>
    <property type="match status" value="1"/>
</dbReference>
<organism evidence="9 10">
    <name type="scientific">Aureococcus anophagefferens</name>
    <name type="common">Harmful bloom alga</name>
    <dbReference type="NCBI Taxonomy" id="44056"/>
    <lineage>
        <taxon>Eukaryota</taxon>
        <taxon>Sar</taxon>
        <taxon>Stramenopiles</taxon>
        <taxon>Ochrophyta</taxon>
        <taxon>Pelagophyceae</taxon>
        <taxon>Pelagomonadales</taxon>
        <taxon>Pelagomonadaceae</taxon>
        <taxon>Aureococcus</taxon>
    </lineage>
</organism>
<reference evidence="9 10" key="1">
    <citation type="submission" date="2024-03" db="EMBL/GenBank/DDBJ databases">
        <title>Aureococcus anophagefferens CCMP1851 and Kratosvirus quantuckense: Draft genome of a second virus-susceptible host strain in the model system.</title>
        <authorList>
            <person name="Chase E."/>
            <person name="Truchon A.R."/>
            <person name="Schepens W."/>
            <person name="Wilhelm S.W."/>
        </authorList>
    </citation>
    <scope>NUCLEOTIDE SEQUENCE [LARGE SCALE GENOMIC DNA]</scope>
    <source>
        <strain evidence="9 10">CCMP1851</strain>
    </source>
</reference>
<dbReference type="InterPro" id="IPR010737">
    <property type="entry name" value="4-carb_acid_sugar_kinase_N"/>
</dbReference>
<dbReference type="InterPro" id="IPR037051">
    <property type="entry name" value="4-carb_acid_sugar_kinase_N_sf"/>
</dbReference>
<evidence type="ECO:0000256" key="6">
    <source>
        <dbReference type="ARBA" id="ARBA00023277"/>
    </source>
</evidence>
<evidence type="ECO:0000313" key="10">
    <source>
        <dbReference type="Proteomes" id="UP001363151"/>
    </source>
</evidence>
<proteinExistence type="inferred from homology"/>
<evidence type="ECO:0000256" key="1">
    <source>
        <dbReference type="ARBA" id="ARBA00005715"/>
    </source>
</evidence>
<dbReference type="InterPro" id="IPR013785">
    <property type="entry name" value="Aldolase_TIM"/>
</dbReference>
<dbReference type="Pfam" id="PF17042">
    <property type="entry name" value="NBD_C"/>
    <property type="match status" value="1"/>
</dbReference>
<keyword evidence="6" id="KW-0119">Carbohydrate metabolism</keyword>
<dbReference type="Gene3D" id="3.20.20.70">
    <property type="entry name" value="Aldolase class I"/>
    <property type="match status" value="1"/>
</dbReference>
<evidence type="ECO:0000256" key="3">
    <source>
        <dbReference type="ARBA" id="ARBA00022741"/>
    </source>
</evidence>
<accession>A0ABR1FLW8</accession>
<dbReference type="SUPFAM" id="SSF51569">
    <property type="entry name" value="Aldolase"/>
    <property type="match status" value="1"/>
</dbReference>
<dbReference type="Gene3D" id="3.40.50.10840">
    <property type="entry name" value="Putative sugar-binding, N-terminal domain"/>
    <property type="match status" value="1"/>
</dbReference>
<dbReference type="InterPro" id="IPR031475">
    <property type="entry name" value="NBD_C"/>
</dbReference>
<sequence length="852" mass="87736">MLARSGGILRTRGDAESLKFEVSAAPLRNFAKDLDLVLDAAAACRLALPSAALARGTVARGLAGGYGDADWAAVAGTFGEVSKASLERDAEQLWAPAAEAADVARARIAELVAREPPLCVVDDDPTGTQTVHGVAVSSKWGAADLARELDDDAKSCFYLLANTRALDETDAVARAEAIGAGLRPHAPAHVVSRSDSTLRGHFPAEVDALARGLGWDDPIIFVAPVFFEGGRVTSGGTHYVLGPPNADGDRRATIAGETEFARDAAFGYRRSDLRDWVAEKTAGAIPAASVTSLDLATIRRGADAVKKLILETIEASNGRVVFAVDALEERDALLVALGVHEARAARPELFSRGVVYRCAGSLVAALTAMPKKPLLAASELASPGASSPGGLVVVGSYVGKTTAQLDALKARCGWLDFVEVDVEELLREGDAYVRAVATRVDGALEDGGSVALYTSRAKVQDDGAGGLVIGETVNGALCDVVARAASRKPAFVVAKGGITSNDVAVRALGVERAEVLGQVVPGVPAWRLGGETRLPGSAYVVFPGNVGDDGDLARVVETVAGRSSLPGPRGPARPSCRDLLRDAAAAGAAVGAFNVYNVEGAIAVKRAVVAAGRPAIVQLHPASLDFGGAALLAACAAVADDCLRESGVPMLVALDHAADDGSIDLALASGVDHVMADGAELSLEDNERWTARVVERAAAAGATVEAELGKLAGEEDGLAVALRDAKMTDPAVVAGFLAATGVEALAVTVGNVHGRYAKSPPDLDWARLDAVRGEAGGVPLVLHGASGLPEDYLRRARAAGVAKFNVNTEVRAAAVRATADAAARRLDVLDTMRDATDAMARVVEAKIRAFAD</sequence>
<protein>
    <submittedName>
        <fullName evidence="9">3-hydroxyisobutyrate dehydrogenase</fullName>
    </submittedName>
</protein>
<evidence type="ECO:0000259" key="7">
    <source>
        <dbReference type="Pfam" id="PF07005"/>
    </source>
</evidence>
<comment type="caution">
    <text evidence="9">The sequence shown here is derived from an EMBL/GenBank/DDBJ whole genome shotgun (WGS) entry which is preliminary data.</text>
</comment>
<dbReference type="Pfam" id="PF01116">
    <property type="entry name" value="F_bP_aldolase"/>
    <property type="match status" value="1"/>
</dbReference>
<keyword evidence="5" id="KW-0067">ATP-binding</keyword>
<evidence type="ECO:0000256" key="4">
    <source>
        <dbReference type="ARBA" id="ARBA00022777"/>
    </source>
</evidence>
<dbReference type="PANTHER" id="PTHR30304">
    <property type="entry name" value="D-TAGATOSE-1,6-BISPHOSPHATE ALDOLASE"/>
    <property type="match status" value="1"/>
</dbReference>
<dbReference type="InterPro" id="IPR042213">
    <property type="entry name" value="NBD_C_sf"/>
</dbReference>
<dbReference type="SUPFAM" id="SSF48179">
    <property type="entry name" value="6-phosphogluconate dehydrogenase C-terminal domain-like"/>
    <property type="match status" value="1"/>
</dbReference>
<dbReference type="Gene3D" id="1.10.1040.10">
    <property type="entry name" value="N-(1-d-carboxylethyl)-l-norvaline Dehydrogenase, domain 2"/>
    <property type="match status" value="1"/>
</dbReference>
<dbReference type="Proteomes" id="UP001363151">
    <property type="component" value="Unassembled WGS sequence"/>
</dbReference>
<keyword evidence="3" id="KW-0547">Nucleotide-binding</keyword>
<feature type="domain" description="Four-carbon acid sugar kinase nucleotide binding" evidence="8">
    <location>
        <begin position="391"/>
        <end position="549"/>
    </location>
</feature>
<keyword evidence="2" id="KW-0808">Transferase</keyword>
<dbReference type="EMBL" id="JBBJCI010000363">
    <property type="protein sequence ID" value="KAK7233218.1"/>
    <property type="molecule type" value="Genomic_DNA"/>
</dbReference>
<evidence type="ECO:0000313" key="9">
    <source>
        <dbReference type="EMBL" id="KAK7233218.1"/>
    </source>
</evidence>
<feature type="domain" description="Four-carbon acid sugar kinase N-terminal" evidence="7">
    <location>
        <begin position="118"/>
        <end position="365"/>
    </location>
</feature>
<dbReference type="SUPFAM" id="SSF142764">
    <property type="entry name" value="YgbK-like"/>
    <property type="match status" value="1"/>
</dbReference>
<gene>
    <name evidence="9" type="ORF">SO694_00038235</name>
</gene>
<name>A0ABR1FLW8_AURAN</name>
<dbReference type="InterPro" id="IPR008927">
    <property type="entry name" value="6-PGluconate_DH-like_C_sf"/>
</dbReference>
<evidence type="ECO:0000256" key="2">
    <source>
        <dbReference type="ARBA" id="ARBA00022679"/>
    </source>
</evidence>
<dbReference type="InterPro" id="IPR050246">
    <property type="entry name" value="Class_II_FBP_aldolase"/>
</dbReference>
<evidence type="ECO:0000256" key="5">
    <source>
        <dbReference type="ARBA" id="ARBA00022840"/>
    </source>
</evidence>
<dbReference type="InterPro" id="IPR013328">
    <property type="entry name" value="6PGD_dom2"/>
</dbReference>
<keyword evidence="4" id="KW-0418">Kinase</keyword>